<feature type="compositionally biased region" description="Basic and acidic residues" evidence="1">
    <location>
        <begin position="56"/>
        <end position="71"/>
    </location>
</feature>
<gene>
    <name evidence="2" type="ORF">O6P43_018326</name>
</gene>
<protein>
    <submittedName>
        <fullName evidence="2">SMAD/FHA domain-containing protein</fullName>
    </submittedName>
</protein>
<sequence length="102" mass="11797">MVNLGSSGREKGELEVGDCFGLSEFGFVVMGHEFDQKMIRNVKNWDWFLEEPTKDSDFEKREEGKRKIGKDNEDDEWTGESEDDIEALVLYMQLNANQGNEK</sequence>
<dbReference type="PANTHER" id="PTHR37733:SF1">
    <property type="entry name" value="SMAD_FHA DOMAIN-CONTAINING PROTEIN"/>
    <property type="match status" value="1"/>
</dbReference>
<keyword evidence="3" id="KW-1185">Reference proteome</keyword>
<evidence type="ECO:0000313" key="3">
    <source>
        <dbReference type="Proteomes" id="UP001163823"/>
    </source>
</evidence>
<evidence type="ECO:0000313" key="2">
    <source>
        <dbReference type="EMBL" id="KAJ7963198.1"/>
    </source>
</evidence>
<name>A0AAD7LS35_QUISA</name>
<dbReference type="Proteomes" id="UP001163823">
    <property type="component" value="Chromosome 7"/>
</dbReference>
<dbReference type="KEGG" id="qsa:O6P43_018326"/>
<proteinExistence type="predicted"/>
<comment type="caution">
    <text evidence="2">The sequence shown here is derived from an EMBL/GenBank/DDBJ whole genome shotgun (WGS) entry which is preliminary data.</text>
</comment>
<organism evidence="2 3">
    <name type="scientific">Quillaja saponaria</name>
    <name type="common">Soap bark tree</name>
    <dbReference type="NCBI Taxonomy" id="32244"/>
    <lineage>
        <taxon>Eukaryota</taxon>
        <taxon>Viridiplantae</taxon>
        <taxon>Streptophyta</taxon>
        <taxon>Embryophyta</taxon>
        <taxon>Tracheophyta</taxon>
        <taxon>Spermatophyta</taxon>
        <taxon>Magnoliopsida</taxon>
        <taxon>eudicotyledons</taxon>
        <taxon>Gunneridae</taxon>
        <taxon>Pentapetalae</taxon>
        <taxon>rosids</taxon>
        <taxon>fabids</taxon>
        <taxon>Fabales</taxon>
        <taxon>Quillajaceae</taxon>
        <taxon>Quillaja</taxon>
    </lineage>
</organism>
<accession>A0AAD7LS35</accession>
<dbReference type="PANTHER" id="PTHR37733">
    <property type="entry name" value="SMAD/FHA DOMAIN-CONTAINING PROTEIN"/>
    <property type="match status" value="1"/>
</dbReference>
<dbReference type="EMBL" id="JARAOO010000007">
    <property type="protein sequence ID" value="KAJ7963198.1"/>
    <property type="molecule type" value="Genomic_DNA"/>
</dbReference>
<reference evidence="2" key="1">
    <citation type="journal article" date="2023" name="Science">
        <title>Elucidation of the pathway for biosynthesis of saponin adjuvants from the soapbark tree.</title>
        <authorList>
            <person name="Reed J."/>
            <person name="Orme A."/>
            <person name="El-Demerdash A."/>
            <person name="Owen C."/>
            <person name="Martin L.B.B."/>
            <person name="Misra R.C."/>
            <person name="Kikuchi S."/>
            <person name="Rejzek M."/>
            <person name="Martin A.C."/>
            <person name="Harkess A."/>
            <person name="Leebens-Mack J."/>
            <person name="Louveau T."/>
            <person name="Stephenson M.J."/>
            <person name="Osbourn A."/>
        </authorList>
    </citation>
    <scope>NUCLEOTIDE SEQUENCE</scope>
    <source>
        <strain evidence="2">S10</strain>
    </source>
</reference>
<dbReference type="AlphaFoldDB" id="A0AAD7LS35"/>
<evidence type="ECO:0000256" key="1">
    <source>
        <dbReference type="SAM" id="MobiDB-lite"/>
    </source>
</evidence>
<feature type="region of interest" description="Disordered" evidence="1">
    <location>
        <begin position="56"/>
        <end position="80"/>
    </location>
</feature>